<dbReference type="InterPro" id="IPR036942">
    <property type="entry name" value="Beta-barrel_TonB_sf"/>
</dbReference>
<dbReference type="GO" id="GO:0038023">
    <property type="term" value="F:signaling receptor activity"/>
    <property type="evidence" value="ECO:0007669"/>
    <property type="project" value="InterPro"/>
</dbReference>
<keyword evidence="3 12" id="KW-0813">Transport</keyword>
<protein>
    <recommendedName>
        <fullName evidence="15">Secretin/TonB short N-terminal domain-containing protein</fullName>
    </recommendedName>
</protein>
<dbReference type="SUPFAM" id="SSF56935">
    <property type="entry name" value="Porins"/>
    <property type="match status" value="1"/>
</dbReference>
<dbReference type="GO" id="GO:0015344">
    <property type="term" value="F:siderophore uptake transmembrane transporter activity"/>
    <property type="evidence" value="ECO:0007669"/>
    <property type="project" value="TreeGrafter"/>
</dbReference>
<keyword evidence="7" id="KW-0408">Iron</keyword>
<gene>
    <name evidence="16" type="ORF">CQW29_12585</name>
</gene>
<evidence type="ECO:0000256" key="9">
    <source>
        <dbReference type="ARBA" id="ARBA00023136"/>
    </source>
</evidence>
<keyword evidence="9 12" id="KW-0472">Membrane</keyword>
<dbReference type="GO" id="GO:0009279">
    <property type="term" value="C:cell outer membrane"/>
    <property type="evidence" value="ECO:0007669"/>
    <property type="project" value="UniProtKB-SubCell"/>
</dbReference>
<dbReference type="PANTHER" id="PTHR32552:SF74">
    <property type="entry name" value="HYDROXAMATE SIDEROPHORE RECEPTOR FHUE"/>
    <property type="match status" value="1"/>
</dbReference>
<dbReference type="NCBIfam" id="TIGR01783">
    <property type="entry name" value="TonB-siderophor"/>
    <property type="match status" value="1"/>
</dbReference>
<comment type="caution">
    <text evidence="16">The sequence shown here is derived from an EMBL/GenBank/DDBJ whole genome shotgun (WGS) entry which is preliminary data.</text>
</comment>
<evidence type="ECO:0000256" key="7">
    <source>
        <dbReference type="ARBA" id="ARBA00023004"/>
    </source>
</evidence>
<dbReference type="GO" id="GO:0015891">
    <property type="term" value="P:siderophore transport"/>
    <property type="evidence" value="ECO:0007669"/>
    <property type="project" value="InterPro"/>
</dbReference>
<keyword evidence="8 13" id="KW-0798">TonB box</keyword>
<evidence type="ECO:0000256" key="4">
    <source>
        <dbReference type="ARBA" id="ARBA00022452"/>
    </source>
</evidence>
<evidence type="ECO:0000256" key="3">
    <source>
        <dbReference type="ARBA" id="ARBA00022448"/>
    </source>
</evidence>
<dbReference type="InterPro" id="IPR012910">
    <property type="entry name" value="Plug_dom"/>
</dbReference>
<feature type="signal peptide" evidence="14">
    <location>
        <begin position="1"/>
        <end position="27"/>
    </location>
</feature>
<dbReference type="SMART" id="SM00965">
    <property type="entry name" value="STN"/>
    <property type="match status" value="1"/>
</dbReference>
<name>A0A2S9IBY0_9GAMM</name>
<keyword evidence="4 12" id="KW-1134">Transmembrane beta strand</keyword>
<dbReference type="OrthoDB" id="8663017at2"/>
<evidence type="ECO:0000256" key="13">
    <source>
        <dbReference type="RuleBase" id="RU003357"/>
    </source>
</evidence>
<dbReference type="Gene3D" id="2.170.130.10">
    <property type="entry name" value="TonB-dependent receptor, plug domain"/>
    <property type="match status" value="1"/>
</dbReference>
<evidence type="ECO:0000256" key="10">
    <source>
        <dbReference type="ARBA" id="ARBA00023170"/>
    </source>
</evidence>
<dbReference type="Gene3D" id="2.40.170.20">
    <property type="entry name" value="TonB-dependent receptor, beta-barrel domain"/>
    <property type="match status" value="1"/>
</dbReference>
<evidence type="ECO:0000256" key="8">
    <source>
        <dbReference type="ARBA" id="ARBA00023077"/>
    </source>
</evidence>
<evidence type="ECO:0000259" key="15">
    <source>
        <dbReference type="SMART" id="SM00965"/>
    </source>
</evidence>
<dbReference type="EMBL" id="PDET01000007">
    <property type="protein sequence ID" value="PRD15286.1"/>
    <property type="molecule type" value="Genomic_DNA"/>
</dbReference>
<feature type="domain" description="Secretin/TonB short N-terminal" evidence="15">
    <location>
        <begin position="66"/>
        <end position="117"/>
    </location>
</feature>
<dbReference type="CDD" id="cd01347">
    <property type="entry name" value="ligand_gated_channel"/>
    <property type="match status" value="1"/>
</dbReference>
<dbReference type="AlphaFoldDB" id="A0A2S9IBY0"/>
<dbReference type="InterPro" id="IPR010105">
    <property type="entry name" value="TonB_sidphr_rcpt"/>
</dbReference>
<dbReference type="Pfam" id="PF00593">
    <property type="entry name" value="TonB_dep_Rec_b-barrel"/>
    <property type="match status" value="1"/>
</dbReference>
<keyword evidence="5" id="KW-0410">Iron transport</keyword>
<accession>A0A2S9IBY0</accession>
<dbReference type="InterPro" id="IPR039426">
    <property type="entry name" value="TonB-dep_rcpt-like"/>
</dbReference>
<evidence type="ECO:0000256" key="11">
    <source>
        <dbReference type="ARBA" id="ARBA00023237"/>
    </source>
</evidence>
<dbReference type="InterPro" id="IPR000531">
    <property type="entry name" value="Beta-barrel_TonB"/>
</dbReference>
<evidence type="ECO:0000313" key="17">
    <source>
        <dbReference type="Proteomes" id="UP000239181"/>
    </source>
</evidence>
<dbReference type="Pfam" id="PF07660">
    <property type="entry name" value="STN"/>
    <property type="match status" value="1"/>
</dbReference>
<feature type="chain" id="PRO_5015597008" description="Secretin/TonB short N-terminal domain-containing protein" evidence="14">
    <location>
        <begin position="28"/>
        <end position="865"/>
    </location>
</feature>
<keyword evidence="17" id="KW-1185">Reference proteome</keyword>
<keyword evidence="11 12" id="KW-0998">Cell outer membrane</keyword>
<keyword evidence="14" id="KW-0732">Signal</keyword>
<keyword evidence="10" id="KW-0675">Receptor</keyword>
<dbReference type="Pfam" id="PF07715">
    <property type="entry name" value="Plug"/>
    <property type="match status" value="1"/>
</dbReference>
<reference evidence="16 17" key="1">
    <citation type="submission" date="2017-10" db="EMBL/GenBank/DDBJ databases">
        <title>Draft genome of two endophytic bacteria isolated from 'guarana' Paullinia cupana (Mart.) Ducke.</title>
        <authorList>
            <person name="Siqueira K.A."/>
            <person name="Liotti R.G."/>
            <person name="Mendes T.A."/>
            <person name="Soares M.A."/>
        </authorList>
    </citation>
    <scope>NUCLEOTIDE SEQUENCE [LARGE SCALE GENOMIC DNA]</scope>
    <source>
        <strain evidence="16 17">342</strain>
    </source>
</reference>
<keyword evidence="6 12" id="KW-0812">Transmembrane</keyword>
<dbReference type="InterPro" id="IPR037066">
    <property type="entry name" value="Plug_dom_sf"/>
</dbReference>
<proteinExistence type="inferred from homology"/>
<evidence type="ECO:0000313" key="16">
    <source>
        <dbReference type="EMBL" id="PRD15286.1"/>
    </source>
</evidence>
<sequence>MASKHYHSWLMLAVLGGNLAGGTSALAQQAAPAGDSATQALRHNFSIPGGGSLAGALLAFGQQSGLQLIAPSELTSGLSSAGVSGSYPADDALRTLLSGTSLGFKYVSTNTIQIYSTATASTDGTEVLGAVQVDGALDQATNAVGVNGSTDMTATEGSGSLNGSMLTVGSKGATSVKDTPQSVSVITSETMQQQGIRTLNDAMQKATGITVQQGNNSREQTFYSRGFQITRASIDGGSPIDISGGTNLNKRFSPSFDMSMYDHVEILRGADDLFNGFSTTGPGGTVNLVRKRPLDHFQLKYDGSAGSWDNYQNSLDLSSPLNDAGTLRARAVLTRKDSHHFYRTAKDEKTVAYGMLEADLTDSTLLTFGGSYQRIRGVPLSNGLTLYSDGSDPHFSRKTAWVFPWEKSDSDTREVFAKLEQKIGDKWNFNLNYSGLYQRNSTIYSNVAGDIKPDTGLFSADPITADAGNSNNKQFSFDSTLAGEFDVFGLPQKLTLGANYSKQSYWMTSADADSMENGWFGNTGPSMDPWNWDTSVPAPSIPAGYYAYLSSGSSINWGMYSQLVLTPWKPLHFGLGLRLNAYKSNTHTSTANDQSDTSEFTRKWESPYYSVSYDINDDLSWYGSYTKIFIPQSNMISPSGQQIDPETGSNLETGLKYAQPGGMLNASLSLYQIRLVNQGQLIGGNSVDLGGGRQGYYRNAPEADISKGVDLEITGSVQPWWQTSLGYTYNFNKASSSPDGLNDSITTFTPKHTIKWWNDFQFNDAGETLSKFSFGVGVQAQSKTKQLGTLYDEKTDTLRNYNANTAFYAVYSARIGYAINRNWSVALLGNNLFDKTYYSTVGGTFGGYWYGDPRNFVLSISGTFD</sequence>
<dbReference type="Proteomes" id="UP000239181">
    <property type="component" value="Unassembled WGS sequence"/>
</dbReference>
<evidence type="ECO:0000256" key="12">
    <source>
        <dbReference type="PROSITE-ProRule" id="PRU01360"/>
    </source>
</evidence>
<organism evidence="16 17">
    <name type="scientific">Pantoea coffeiphila</name>
    <dbReference type="NCBI Taxonomy" id="1465635"/>
    <lineage>
        <taxon>Bacteria</taxon>
        <taxon>Pseudomonadati</taxon>
        <taxon>Pseudomonadota</taxon>
        <taxon>Gammaproteobacteria</taxon>
        <taxon>Enterobacterales</taxon>
        <taxon>Erwiniaceae</taxon>
        <taxon>Pantoea</taxon>
    </lineage>
</organism>
<evidence type="ECO:0000256" key="14">
    <source>
        <dbReference type="SAM" id="SignalP"/>
    </source>
</evidence>
<evidence type="ECO:0000256" key="2">
    <source>
        <dbReference type="ARBA" id="ARBA00009810"/>
    </source>
</evidence>
<evidence type="ECO:0000256" key="1">
    <source>
        <dbReference type="ARBA" id="ARBA00004571"/>
    </source>
</evidence>
<dbReference type="Gene3D" id="3.55.50.30">
    <property type="match status" value="1"/>
</dbReference>
<comment type="subcellular location">
    <subcellularLocation>
        <location evidence="1 12">Cell outer membrane</location>
        <topology evidence="1 12">Multi-pass membrane protein</topology>
    </subcellularLocation>
</comment>
<keyword evidence="5" id="KW-0406">Ion transport</keyword>
<evidence type="ECO:0000256" key="6">
    <source>
        <dbReference type="ARBA" id="ARBA00022692"/>
    </source>
</evidence>
<dbReference type="RefSeq" id="WP_105593064.1">
    <property type="nucleotide sequence ID" value="NZ_PDET01000007.1"/>
</dbReference>
<dbReference type="PROSITE" id="PS52016">
    <property type="entry name" value="TONB_DEPENDENT_REC_3"/>
    <property type="match status" value="1"/>
</dbReference>
<evidence type="ECO:0000256" key="5">
    <source>
        <dbReference type="ARBA" id="ARBA00022496"/>
    </source>
</evidence>
<dbReference type="InterPro" id="IPR011662">
    <property type="entry name" value="Secretin/TonB_short_N"/>
</dbReference>
<dbReference type="PANTHER" id="PTHR32552">
    <property type="entry name" value="FERRICHROME IRON RECEPTOR-RELATED"/>
    <property type="match status" value="1"/>
</dbReference>
<comment type="similarity">
    <text evidence="2 12 13">Belongs to the TonB-dependent receptor family.</text>
</comment>